<dbReference type="InterPro" id="IPR013083">
    <property type="entry name" value="Znf_RING/FYVE/PHD"/>
</dbReference>
<protein>
    <recommendedName>
        <fullName evidence="7">RING-type domain-containing protein</fullName>
    </recommendedName>
</protein>
<dbReference type="OrthoDB" id="2258102at2759"/>
<dbReference type="EMBL" id="JAEPRB010000017">
    <property type="protein sequence ID" value="KAG2226449.1"/>
    <property type="molecule type" value="Genomic_DNA"/>
</dbReference>
<evidence type="ECO:0000313" key="9">
    <source>
        <dbReference type="Proteomes" id="UP000646827"/>
    </source>
</evidence>
<feature type="region of interest" description="Disordered" evidence="6">
    <location>
        <begin position="307"/>
        <end position="427"/>
    </location>
</feature>
<dbReference type="GO" id="GO:0008270">
    <property type="term" value="F:zinc ion binding"/>
    <property type="evidence" value="ECO:0007669"/>
    <property type="project" value="UniProtKB-KW"/>
</dbReference>
<evidence type="ECO:0000256" key="1">
    <source>
        <dbReference type="ARBA" id="ARBA00022723"/>
    </source>
</evidence>
<feature type="domain" description="RING-type" evidence="7">
    <location>
        <begin position="4"/>
        <end position="43"/>
    </location>
</feature>
<evidence type="ECO:0000256" key="5">
    <source>
        <dbReference type="SAM" id="Coils"/>
    </source>
</evidence>
<keyword evidence="3" id="KW-0862">Zinc</keyword>
<feature type="compositionally biased region" description="Polar residues" evidence="6">
    <location>
        <begin position="399"/>
        <end position="414"/>
    </location>
</feature>
<dbReference type="PANTHER" id="PTHR45969">
    <property type="entry name" value="RING ZINC FINGER PROTEIN-RELATED"/>
    <property type="match status" value="1"/>
</dbReference>
<comment type="caution">
    <text evidence="8">The sequence shown here is derived from an EMBL/GenBank/DDBJ whole genome shotgun (WGS) entry which is preliminary data.</text>
</comment>
<proteinExistence type="predicted"/>
<evidence type="ECO:0000256" key="3">
    <source>
        <dbReference type="ARBA" id="ARBA00022833"/>
    </source>
</evidence>
<accession>A0A8H7VTF3</accession>
<reference evidence="8 9" key="1">
    <citation type="submission" date="2020-12" db="EMBL/GenBank/DDBJ databases">
        <title>Metabolic potential, ecology and presence of endohyphal bacteria is reflected in genomic diversity of Mucoromycotina.</title>
        <authorList>
            <person name="Muszewska A."/>
            <person name="Okrasinska A."/>
            <person name="Steczkiewicz K."/>
            <person name="Drgas O."/>
            <person name="Orlowska M."/>
            <person name="Perlinska-Lenart U."/>
            <person name="Aleksandrzak-Piekarczyk T."/>
            <person name="Szatraj K."/>
            <person name="Zielenkiewicz U."/>
            <person name="Pilsyk S."/>
            <person name="Malc E."/>
            <person name="Mieczkowski P."/>
            <person name="Kruszewska J.S."/>
            <person name="Biernat P."/>
            <person name="Pawlowska J."/>
        </authorList>
    </citation>
    <scope>NUCLEOTIDE SEQUENCE [LARGE SCALE GENOMIC DNA]</scope>
    <source>
        <strain evidence="8 9">CBS 142.35</strain>
    </source>
</reference>
<evidence type="ECO:0000256" key="2">
    <source>
        <dbReference type="ARBA" id="ARBA00022771"/>
    </source>
</evidence>
<evidence type="ECO:0000259" key="7">
    <source>
        <dbReference type="PROSITE" id="PS50089"/>
    </source>
</evidence>
<dbReference type="Pfam" id="PF13639">
    <property type="entry name" value="zf-RING_2"/>
    <property type="match status" value="1"/>
</dbReference>
<evidence type="ECO:0000313" key="8">
    <source>
        <dbReference type="EMBL" id="KAG2226449.1"/>
    </source>
</evidence>
<dbReference type="SUPFAM" id="SSF57850">
    <property type="entry name" value="RING/U-box"/>
    <property type="match status" value="1"/>
</dbReference>
<dbReference type="Proteomes" id="UP000646827">
    <property type="component" value="Unassembled WGS sequence"/>
</dbReference>
<feature type="compositionally biased region" description="Acidic residues" evidence="6">
    <location>
        <begin position="338"/>
        <end position="349"/>
    </location>
</feature>
<evidence type="ECO:0000256" key="6">
    <source>
        <dbReference type="SAM" id="MobiDB-lite"/>
    </source>
</evidence>
<name>A0A8H7VTF3_9FUNG</name>
<dbReference type="SMART" id="SM00184">
    <property type="entry name" value="RING"/>
    <property type="match status" value="1"/>
</dbReference>
<keyword evidence="5" id="KW-0175">Coiled coil</keyword>
<dbReference type="GO" id="GO:0061630">
    <property type="term" value="F:ubiquitin protein ligase activity"/>
    <property type="evidence" value="ECO:0007669"/>
    <property type="project" value="TreeGrafter"/>
</dbReference>
<dbReference type="Gene3D" id="3.30.40.10">
    <property type="entry name" value="Zinc/RING finger domain, C3HC4 (zinc finger)"/>
    <property type="match status" value="1"/>
</dbReference>
<feature type="region of interest" description="Disordered" evidence="6">
    <location>
        <begin position="217"/>
        <end position="294"/>
    </location>
</feature>
<evidence type="ECO:0000256" key="4">
    <source>
        <dbReference type="PROSITE-ProRule" id="PRU00175"/>
    </source>
</evidence>
<dbReference type="InterPro" id="IPR001841">
    <property type="entry name" value="Znf_RING"/>
</dbReference>
<keyword evidence="9" id="KW-1185">Reference proteome</keyword>
<feature type="coiled-coil region" evidence="5">
    <location>
        <begin position="144"/>
        <end position="199"/>
    </location>
</feature>
<dbReference type="AlphaFoldDB" id="A0A8H7VTF3"/>
<feature type="compositionally biased region" description="Low complexity" evidence="6">
    <location>
        <begin position="218"/>
        <end position="255"/>
    </location>
</feature>
<dbReference type="GO" id="GO:0016567">
    <property type="term" value="P:protein ubiquitination"/>
    <property type="evidence" value="ECO:0007669"/>
    <property type="project" value="TreeGrafter"/>
</dbReference>
<keyword evidence="1" id="KW-0479">Metal-binding</keyword>
<feature type="compositionally biased region" description="Basic and acidic residues" evidence="6">
    <location>
        <begin position="324"/>
        <end position="336"/>
    </location>
</feature>
<feature type="compositionally biased region" description="Acidic residues" evidence="6">
    <location>
        <begin position="359"/>
        <end position="368"/>
    </location>
</feature>
<feature type="compositionally biased region" description="Polar residues" evidence="6">
    <location>
        <begin position="281"/>
        <end position="291"/>
    </location>
</feature>
<organism evidence="8 9">
    <name type="scientific">Circinella minor</name>
    <dbReference type="NCBI Taxonomy" id="1195481"/>
    <lineage>
        <taxon>Eukaryota</taxon>
        <taxon>Fungi</taxon>
        <taxon>Fungi incertae sedis</taxon>
        <taxon>Mucoromycota</taxon>
        <taxon>Mucoromycotina</taxon>
        <taxon>Mucoromycetes</taxon>
        <taxon>Mucorales</taxon>
        <taxon>Lichtheimiaceae</taxon>
        <taxon>Circinella</taxon>
    </lineage>
</organism>
<gene>
    <name evidence="8" type="ORF">INT45_000617</name>
</gene>
<sequence>MTTCTICVTAIEDDVAALPCRHTFHTYCINRWFNQKTSCPNCNKQFHRNSIIGPLYLEDAATLKSTTASTNDQNNRGVDPAEVLVLRQQLAESHKINGHLQRRIAYYKSARNILQPDTITETHEAQARIRQWLELDQEGLANLLEVAATRKAEAERKLQTVKSELSNVTNKLTSCQDEKNFFEKKFNKLKIKFQNAQQKSKSSRPNHIARMYNEAGPSTAASGVLGSSSSSSRKSANTASSSSSSKTPAHTSSTVDSDESTSDEMPTGSRHVPTKRARNGSYISNKHTNGTVPYPGLYMSLARVNSNTKTNTDEPLPSSASSSRNRDSRLMKRTQSEIELDLSDDDDIDNNNNSSSINDNDEDDDIEPDIIIQPRVIDDDNQSETDDGGQPSFDEGIAISTNRTPSQLRSQFRSPSPPVIEISDDEI</sequence>
<dbReference type="PANTHER" id="PTHR45969:SF69">
    <property type="entry name" value="FINGER DOMAIN PROTEIN, PUTATIVE (AFU_ORTHOLOGUE AFUA_3G12190)-RELATED"/>
    <property type="match status" value="1"/>
</dbReference>
<dbReference type="PROSITE" id="PS50089">
    <property type="entry name" value="ZF_RING_2"/>
    <property type="match status" value="1"/>
</dbReference>
<keyword evidence="2 4" id="KW-0863">Zinc-finger</keyword>